<dbReference type="Proteomes" id="UP000068167">
    <property type="component" value="Chromosome"/>
</dbReference>
<keyword evidence="2" id="KW-1185">Reference proteome</keyword>
<accession>A0A0K1S0H7</accession>
<evidence type="ECO:0000313" key="1">
    <source>
        <dbReference type="EMBL" id="AKV67637.1"/>
    </source>
</evidence>
<proteinExistence type="predicted"/>
<protein>
    <submittedName>
        <fullName evidence="1">Uncharacterized protein</fullName>
    </submittedName>
</protein>
<dbReference type="EMBL" id="CP011339">
    <property type="protein sequence ID" value="AKV67637.1"/>
    <property type="molecule type" value="Genomic_DNA"/>
</dbReference>
<name>A0A0K1S0H7_9CHRO</name>
<reference evidence="1 2" key="1">
    <citation type="journal article" date="2016" name="Stand. Genomic Sci.">
        <title>Complete genome sequence and genomic characterization of Microcystis panniformis FACHB 1757 by third-generation sequencing.</title>
        <authorList>
            <person name="Zhang J.Y."/>
            <person name="Guan R."/>
            <person name="Zhang H.J."/>
            <person name="Li H."/>
            <person name="Xiao P."/>
            <person name="Yu G.L."/>
            <person name="Du L."/>
            <person name="Cao D.M."/>
            <person name="Zhu B.C."/>
            <person name="Li R.H."/>
            <person name="Lu Z.H."/>
        </authorList>
    </citation>
    <scope>NUCLEOTIDE SEQUENCE [LARGE SCALE GENOMIC DNA]</scope>
    <source>
        <strain evidence="1 2">FACHB-1757</strain>
    </source>
</reference>
<organism evidence="1 2">
    <name type="scientific">Microcystis panniformis FACHB-1757</name>
    <dbReference type="NCBI Taxonomy" id="1638788"/>
    <lineage>
        <taxon>Bacteria</taxon>
        <taxon>Bacillati</taxon>
        <taxon>Cyanobacteriota</taxon>
        <taxon>Cyanophyceae</taxon>
        <taxon>Oscillatoriophycideae</taxon>
        <taxon>Chroococcales</taxon>
        <taxon>Microcystaceae</taxon>
        <taxon>Microcystis</taxon>
    </lineage>
</organism>
<sequence>MAKISVTGAVMEELVTGNKYGSSVCVMQWTGVIGDGTLM</sequence>
<evidence type="ECO:0000313" key="2">
    <source>
        <dbReference type="Proteomes" id="UP000068167"/>
    </source>
</evidence>
<dbReference type="AlphaFoldDB" id="A0A0K1S0H7"/>
<gene>
    <name evidence="1" type="ORF">VL20_2554</name>
</gene>
<dbReference type="KEGG" id="mpk:VL20_2554"/>